<accession>A0A1H4C6E0</accession>
<protein>
    <submittedName>
        <fullName evidence="1">Uncharacterized protein</fullName>
    </submittedName>
</protein>
<dbReference type="AlphaFoldDB" id="A0A1H4C6E0"/>
<dbReference type="Proteomes" id="UP000199656">
    <property type="component" value="Unassembled WGS sequence"/>
</dbReference>
<name>A0A1H4C6E0_9BACT</name>
<evidence type="ECO:0000313" key="2">
    <source>
        <dbReference type="Proteomes" id="UP000199656"/>
    </source>
</evidence>
<dbReference type="EMBL" id="FNRL01000009">
    <property type="protein sequence ID" value="SEA55929.1"/>
    <property type="molecule type" value="Genomic_DNA"/>
</dbReference>
<organism evidence="1 2">
    <name type="scientific">Chitinophaga terrae</name>
    <name type="common">ex Kim and Jung 2007</name>
    <dbReference type="NCBI Taxonomy" id="408074"/>
    <lineage>
        <taxon>Bacteria</taxon>
        <taxon>Pseudomonadati</taxon>
        <taxon>Bacteroidota</taxon>
        <taxon>Chitinophagia</taxon>
        <taxon>Chitinophagales</taxon>
        <taxon>Chitinophagaceae</taxon>
        <taxon>Chitinophaga</taxon>
    </lineage>
</organism>
<sequence length="39" mass="4630">MEILIIVKLNILSLNKNVFYVKNRDYFTKCVNLKIGELE</sequence>
<proteinExistence type="predicted"/>
<reference evidence="2" key="1">
    <citation type="submission" date="2016-10" db="EMBL/GenBank/DDBJ databases">
        <authorList>
            <person name="Varghese N."/>
            <person name="Submissions S."/>
        </authorList>
    </citation>
    <scope>NUCLEOTIDE SEQUENCE [LARGE SCALE GENOMIC DNA]</scope>
    <source>
        <strain evidence="2">DSM 23920</strain>
    </source>
</reference>
<gene>
    <name evidence="1" type="ORF">SAMN05660909_02490</name>
</gene>
<keyword evidence="2" id="KW-1185">Reference proteome</keyword>
<evidence type="ECO:0000313" key="1">
    <source>
        <dbReference type="EMBL" id="SEA55929.1"/>
    </source>
</evidence>